<sequence length="98" mass="11294">MTQISCYSEPRRQNSVFPLNLGFDKFSLNGDEKEVNQSYINRKLTQIIGIVLAMVIALWILRGLGILTFIPGGVIWLLLLGAITLGIFSYFQRIWWRF</sequence>
<dbReference type="HOGENOM" id="CLU_2330948_0_0_3"/>
<proteinExistence type="predicted"/>
<evidence type="ECO:0000313" key="3">
    <source>
        <dbReference type="Proteomes" id="UP000001511"/>
    </source>
</evidence>
<evidence type="ECO:0000313" key="2">
    <source>
        <dbReference type="EMBL" id="ADI64278.1"/>
    </source>
</evidence>
<dbReference type="AlphaFoldDB" id="D7DXK2"/>
<accession>D7DXK2</accession>
<organism evidence="2 3">
    <name type="scientific">Nostoc azollae (strain 0708)</name>
    <name type="common">Anabaena azollae (strain 0708)</name>
    <dbReference type="NCBI Taxonomy" id="551115"/>
    <lineage>
        <taxon>Bacteria</taxon>
        <taxon>Bacillati</taxon>
        <taxon>Cyanobacteriota</taxon>
        <taxon>Cyanophyceae</taxon>
        <taxon>Nostocales</taxon>
        <taxon>Nostocaceae</taxon>
        <taxon>Trichormus</taxon>
    </lineage>
</organism>
<feature type="transmembrane region" description="Helical" evidence="1">
    <location>
        <begin position="73"/>
        <end position="91"/>
    </location>
</feature>
<keyword evidence="1" id="KW-0472">Membrane</keyword>
<dbReference type="KEGG" id="naz:Aazo_2314"/>
<keyword evidence="3" id="KW-1185">Reference proteome</keyword>
<feature type="transmembrane region" description="Helical" evidence="1">
    <location>
        <begin position="47"/>
        <end position="67"/>
    </location>
</feature>
<evidence type="ECO:0000256" key="1">
    <source>
        <dbReference type="SAM" id="Phobius"/>
    </source>
</evidence>
<keyword evidence="1" id="KW-1133">Transmembrane helix</keyword>
<dbReference type="eggNOG" id="ENOG5033C2J">
    <property type="taxonomic scope" value="Bacteria"/>
</dbReference>
<reference evidence="2 3" key="1">
    <citation type="journal article" date="2010" name="PLoS ONE">
        <title>Genome erosion in a nitrogen-fixing vertically transmitted endosymbiotic multicellular cyanobacterium.</title>
        <authorList>
            <person name="Ran L."/>
            <person name="Larsson J."/>
            <person name="Vigil-Stenman T."/>
            <person name="Nylander J.A."/>
            <person name="Ininbergs K."/>
            <person name="Zheng W.W."/>
            <person name="Lapidus A."/>
            <person name="Lowry S."/>
            <person name="Haselkorn R."/>
            <person name="Bergman B."/>
        </authorList>
    </citation>
    <scope>NUCLEOTIDE SEQUENCE [LARGE SCALE GENOMIC DNA]</scope>
    <source>
        <strain evidence="2 3">0708</strain>
    </source>
</reference>
<dbReference type="EMBL" id="CP002059">
    <property type="protein sequence ID" value="ADI64278.1"/>
    <property type="molecule type" value="Genomic_DNA"/>
</dbReference>
<dbReference type="Proteomes" id="UP000001511">
    <property type="component" value="Chromosome"/>
</dbReference>
<name>D7DXK2_NOSA0</name>
<keyword evidence="1" id="KW-0812">Transmembrane</keyword>
<gene>
    <name evidence="2" type="ordered locus">Aazo_2314</name>
</gene>
<protein>
    <submittedName>
        <fullName evidence="2">Uncharacterized protein</fullName>
    </submittedName>
</protein>